<dbReference type="PANTHER" id="PTHR43677">
    <property type="entry name" value="SHORT-CHAIN DEHYDROGENASE/REDUCTASE"/>
    <property type="match status" value="1"/>
</dbReference>
<dbReference type="SUPFAM" id="SSF50129">
    <property type="entry name" value="GroES-like"/>
    <property type="match status" value="1"/>
</dbReference>
<dbReference type="InterPro" id="IPR013154">
    <property type="entry name" value="ADH-like_N"/>
</dbReference>
<dbReference type="InterPro" id="IPR051397">
    <property type="entry name" value="Zn-ADH-like_protein"/>
</dbReference>
<dbReference type="AlphaFoldDB" id="A0A1U6HV04"/>
<dbReference type="Gene3D" id="3.90.180.10">
    <property type="entry name" value="Medium-chain alcohol dehydrogenases, catalytic domain"/>
    <property type="match status" value="1"/>
</dbReference>
<dbReference type="InterPro" id="IPR020843">
    <property type="entry name" value="ER"/>
</dbReference>
<dbReference type="SMART" id="SM00829">
    <property type="entry name" value="PKS_ER"/>
    <property type="match status" value="1"/>
</dbReference>
<dbReference type="Pfam" id="PF08240">
    <property type="entry name" value="ADH_N"/>
    <property type="match status" value="1"/>
</dbReference>
<dbReference type="PANTHER" id="PTHR43677:SF4">
    <property type="entry name" value="QUINONE OXIDOREDUCTASE-LIKE PROTEIN 2"/>
    <property type="match status" value="1"/>
</dbReference>
<protein>
    <submittedName>
        <fullName evidence="2">NADPH2:quinone reductase</fullName>
    </submittedName>
</protein>
<accession>A0A1U6HV04</accession>
<sequence>MKALLSRQPGGPEALELCDCPAPRPGRGEVLLRTQACGINFPDALIVGDKYQVRPPRPFAPGSEITGIVAAVGEGVEGWQVGDVAIALPGHGGLAEEVAVSAAQCFVVPKEADPVEGAALLVTFGTALYALRERGALCENETLLVLGAAGGVGLAAIGIGKLMGARVVASVSGDDKAEIARAAGADAIVIHSDDISGKEETAHFTRLLKDAVGPEGAQVVLDPVGGSYCEPALRTMGWLGRYLVLGFAASIPAPPLNLVLLKSCDIRGVFCGAFAEREPEKYRKIAMQVIEWWQAGHIRPRIDRTYPLERGGEALRRLANREAMGKVVVTMA</sequence>
<dbReference type="EMBL" id="FVZE01000003">
    <property type="protein sequence ID" value="SLJ99640.1"/>
    <property type="molecule type" value="Genomic_DNA"/>
</dbReference>
<dbReference type="Gene3D" id="3.40.50.720">
    <property type="entry name" value="NAD(P)-binding Rossmann-like Domain"/>
    <property type="match status" value="1"/>
</dbReference>
<evidence type="ECO:0000313" key="3">
    <source>
        <dbReference type="Proteomes" id="UP000190989"/>
    </source>
</evidence>
<dbReference type="SUPFAM" id="SSF51735">
    <property type="entry name" value="NAD(P)-binding Rossmann-fold domains"/>
    <property type="match status" value="1"/>
</dbReference>
<dbReference type="Pfam" id="PF00107">
    <property type="entry name" value="ADH_zinc_N"/>
    <property type="match status" value="1"/>
</dbReference>
<dbReference type="InterPro" id="IPR011032">
    <property type="entry name" value="GroES-like_sf"/>
</dbReference>
<dbReference type="InterPro" id="IPR013149">
    <property type="entry name" value="ADH-like_C"/>
</dbReference>
<feature type="domain" description="Enoyl reductase (ER)" evidence="1">
    <location>
        <begin position="10"/>
        <end position="329"/>
    </location>
</feature>
<dbReference type="GO" id="GO:0016491">
    <property type="term" value="F:oxidoreductase activity"/>
    <property type="evidence" value="ECO:0007669"/>
    <property type="project" value="InterPro"/>
</dbReference>
<evidence type="ECO:0000313" key="2">
    <source>
        <dbReference type="EMBL" id="SLJ99640.1"/>
    </source>
</evidence>
<dbReference type="STRING" id="428990.SAMN06295987_103133"/>
<gene>
    <name evidence="2" type="ORF">SAMN06295987_103133</name>
</gene>
<evidence type="ECO:0000259" key="1">
    <source>
        <dbReference type="SMART" id="SM00829"/>
    </source>
</evidence>
<keyword evidence="3" id="KW-1185">Reference proteome</keyword>
<reference evidence="3" key="1">
    <citation type="submission" date="2017-02" db="EMBL/GenBank/DDBJ databases">
        <authorList>
            <person name="Varghese N."/>
            <person name="Submissions S."/>
        </authorList>
    </citation>
    <scope>NUCLEOTIDE SEQUENCE [LARGE SCALE GENOMIC DNA]</scope>
    <source>
        <strain evidence="3">SM117</strain>
    </source>
</reference>
<name>A0A1U6HV04_9SPHN</name>
<dbReference type="Proteomes" id="UP000190989">
    <property type="component" value="Unassembled WGS sequence"/>
</dbReference>
<proteinExistence type="predicted"/>
<dbReference type="RefSeq" id="WP_079730487.1">
    <property type="nucleotide sequence ID" value="NZ_FVZE01000003.1"/>
</dbReference>
<organism evidence="2 3">
    <name type="scientific">Novosphingobium mathurense</name>
    <dbReference type="NCBI Taxonomy" id="428990"/>
    <lineage>
        <taxon>Bacteria</taxon>
        <taxon>Pseudomonadati</taxon>
        <taxon>Pseudomonadota</taxon>
        <taxon>Alphaproteobacteria</taxon>
        <taxon>Sphingomonadales</taxon>
        <taxon>Sphingomonadaceae</taxon>
        <taxon>Novosphingobium</taxon>
    </lineage>
</organism>
<dbReference type="InterPro" id="IPR036291">
    <property type="entry name" value="NAD(P)-bd_dom_sf"/>
</dbReference>
<dbReference type="CDD" id="cd08241">
    <property type="entry name" value="QOR1"/>
    <property type="match status" value="1"/>
</dbReference>